<dbReference type="Proteomes" id="UP000741863">
    <property type="component" value="Unassembled WGS sequence"/>
</dbReference>
<keyword evidence="3" id="KW-1185">Reference proteome</keyword>
<feature type="chain" id="PRO_5046110044" evidence="1">
    <location>
        <begin position="24"/>
        <end position="606"/>
    </location>
</feature>
<gene>
    <name evidence="2" type="ORF">JOD17_002123</name>
</gene>
<dbReference type="SUPFAM" id="SSF58104">
    <property type="entry name" value="Methyl-accepting chemotaxis protein (MCP) signaling domain"/>
    <property type="match status" value="1"/>
</dbReference>
<reference evidence="2 3" key="1">
    <citation type="submission" date="2021-01" db="EMBL/GenBank/DDBJ databases">
        <title>Genomic Encyclopedia of Type Strains, Phase IV (KMG-IV): sequencing the most valuable type-strain genomes for metagenomic binning, comparative biology and taxonomic classification.</title>
        <authorList>
            <person name="Goeker M."/>
        </authorList>
    </citation>
    <scope>NUCLEOTIDE SEQUENCE [LARGE SCALE GENOMIC DNA]</scope>
    <source>
        <strain evidence="2 3">DSM 25540</strain>
    </source>
</reference>
<dbReference type="RefSeq" id="WP_204697524.1">
    <property type="nucleotide sequence ID" value="NZ_JAFBEC010000005.1"/>
</dbReference>
<proteinExistence type="predicted"/>
<dbReference type="EMBL" id="JAFBEC010000005">
    <property type="protein sequence ID" value="MBM7633029.1"/>
    <property type="molecule type" value="Genomic_DNA"/>
</dbReference>
<name>A0ABS2PCI6_9BACL</name>
<comment type="caution">
    <text evidence="2">The sequence shown here is derived from an EMBL/GenBank/DDBJ whole genome shotgun (WGS) entry which is preliminary data.</text>
</comment>
<dbReference type="Gene3D" id="1.10.287.950">
    <property type="entry name" value="Methyl-accepting chemotaxis protein"/>
    <property type="match status" value="1"/>
</dbReference>
<organism evidence="2 3">
    <name type="scientific">Geomicrobium sediminis</name>
    <dbReference type="NCBI Taxonomy" id="1347788"/>
    <lineage>
        <taxon>Bacteria</taxon>
        <taxon>Bacillati</taxon>
        <taxon>Bacillota</taxon>
        <taxon>Bacilli</taxon>
        <taxon>Bacillales</taxon>
        <taxon>Geomicrobium</taxon>
    </lineage>
</organism>
<feature type="signal peptide" evidence="1">
    <location>
        <begin position="1"/>
        <end position="23"/>
    </location>
</feature>
<keyword evidence="1" id="KW-0732">Signal</keyword>
<evidence type="ECO:0000313" key="2">
    <source>
        <dbReference type="EMBL" id="MBM7633029.1"/>
    </source>
</evidence>
<sequence length="606" mass="65427">MKRMLAASLATVLVMHPAIIMSASSIDEGVTSTVSSEGVIEQKDEVVYANLRADGVAEELYIVNALHLESQGKVTDYGAYDEVINLTDTSAIQQSANETIQIEATEETFYYQGNLKQDVALPWEFEISYSLNGQPIDGQSLIGESGDVEIQIDVKQNKDVEPEFFENYMMQITVPFSNAQFSDIQAEGATIANAGQDKQVVFTVMPETEETVTVQASTSQFELEGIQMSGMPSSVAIDPPDTEELTGEFESLTGALVQLNDGLGDVHAGLVEFTDGLHQLESGSSEYASGIQETANAGSELRTASSEINEGLQALQNGLSGQSDLEIDIDGNMFGALEELADGLSEINGALSTVRTGYDGMNDALNAAVQSIPDEAILEEELGQLMQENPDSQALGQLVQFYEGAQRVKGTYAEIEAGLSSTSQALQELEGSVEDVESGLRQFAKAASSELGNIDVGDGLQSLTGGIDQLANQYGMFHEGLRDYTSGVEQLSSAYGEVDSGIAESSSGANELAAGTESLSNGMTELTNATEEIPEQMQEEIDEMISQYDKSDYEAISFSSEQNNEYINSVQFVVHTESLHMPDDEQEEDIEEEPSMWQRFLQLFGL</sequence>
<accession>A0ABS2PCI6</accession>
<protein>
    <submittedName>
        <fullName evidence="2">X-X-X-Leu-X-X-Gly heptad repeat protein</fullName>
    </submittedName>
</protein>
<evidence type="ECO:0000313" key="3">
    <source>
        <dbReference type="Proteomes" id="UP000741863"/>
    </source>
</evidence>
<evidence type="ECO:0000256" key="1">
    <source>
        <dbReference type="SAM" id="SignalP"/>
    </source>
</evidence>